<feature type="domain" description="Glycosyl transferase family 1" evidence="1">
    <location>
        <begin position="216"/>
        <end position="370"/>
    </location>
</feature>
<dbReference type="InterPro" id="IPR050194">
    <property type="entry name" value="Glycosyltransferase_grp1"/>
</dbReference>
<organism evidence="3 4">
    <name type="scientific">Clostridium botulinum</name>
    <dbReference type="NCBI Taxonomy" id="1491"/>
    <lineage>
        <taxon>Bacteria</taxon>
        <taxon>Bacillati</taxon>
        <taxon>Bacillota</taxon>
        <taxon>Clostridia</taxon>
        <taxon>Eubacteriales</taxon>
        <taxon>Clostridiaceae</taxon>
        <taxon>Clostridium</taxon>
    </lineage>
</organism>
<dbReference type="GO" id="GO:0016757">
    <property type="term" value="F:glycosyltransferase activity"/>
    <property type="evidence" value="ECO:0007669"/>
    <property type="project" value="InterPro"/>
</dbReference>
<dbReference type="Gene3D" id="3.40.50.2000">
    <property type="entry name" value="Glycogen Phosphorylase B"/>
    <property type="match status" value="2"/>
</dbReference>
<dbReference type="Proteomes" id="UP000473089">
    <property type="component" value="Unassembled WGS sequence"/>
</dbReference>
<comment type="caution">
    <text evidence="3">The sequence shown here is derived from an EMBL/GenBank/DDBJ whole genome shotgun (WGS) entry which is preliminary data.</text>
</comment>
<gene>
    <name evidence="3" type="ORF">EXM42_11070</name>
</gene>
<evidence type="ECO:0000259" key="2">
    <source>
        <dbReference type="Pfam" id="PF13439"/>
    </source>
</evidence>
<sequence>MNILILSHMYPSTFNRISGIFVHKQVKELVSLGCNVKVISPIPWAGFPLNKISKKWNEYSRVPLKDKIDGIEVYYPRYIEFPKGYSFHKSGQRMYKGVKELAYELNKKFKFDIIHSNVALPDGYCGMLLSQNFNIPHVITIHGQDFQNTINKSEVLRNRVFEVLNSGDQIITVSTKLKNIVKDYSVYKKIQVINNGVDINEIIENEYVYSEEIPNIDILSVSNLIKTKGIDINIKAMSKLVKKYPNLKYYIIGDGVERANLNKLVEKYNLQKNVSFLGKLDHKDVIKYMRKCRIFSLPSWKEGFGVVYVEAMIQGIPVIGIKGEGIEDVIKHRENGFLVEPNNVENLVDIIDNLLVNKDIADNIGKNAKKTIIEGFTWKHNAQKTFKLYESVINKRIY</sequence>
<evidence type="ECO:0000313" key="3">
    <source>
        <dbReference type="EMBL" id="NFA60913.1"/>
    </source>
</evidence>
<dbReference type="Pfam" id="PF00534">
    <property type="entry name" value="Glycos_transf_1"/>
    <property type="match status" value="1"/>
</dbReference>
<dbReference type="InterPro" id="IPR028098">
    <property type="entry name" value="Glyco_trans_4-like_N"/>
</dbReference>
<name>A0A6M0T0M4_CLOBO</name>
<evidence type="ECO:0000259" key="1">
    <source>
        <dbReference type="Pfam" id="PF00534"/>
    </source>
</evidence>
<reference evidence="3 4" key="1">
    <citation type="submission" date="2019-02" db="EMBL/GenBank/DDBJ databases">
        <title>Genome sequencing of Clostridium botulinum clinical isolates.</title>
        <authorList>
            <person name="Brunt J."/>
            <person name="Van Vliet A.H.M."/>
            <person name="Stringer S.C."/>
            <person name="Grant K.A."/>
            <person name="Carter A.C."/>
            <person name="Peck M.W."/>
        </authorList>
    </citation>
    <scope>NUCLEOTIDE SEQUENCE [LARGE SCALE GENOMIC DNA]</scope>
    <source>
        <strain evidence="3 4">R1125/03</strain>
    </source>
</reference>
<dbReference type="Pfam" id="PF13439">
    <property type="entry name" value="Glyco_transf_4"/>
    <property type="match status" value="1"/>
</dbReference>
<dbReference type="InterPro" id="IPR001296">
    <property type="entry name" value="Glyco_trans_1"/>
</dbReference>
<dbReference type="PANTHER" id="PTHR45947">
    <property type="entry name" value="SULFOQUINOVOSYL TRANSFERASE SQD2"/>
    <property type="match status" value="1"/>
</dbReference>
<protein>
    <submittedName>
        <fullName evidence="3">Glycosyltransferase family 4 protein</fullName>
    </submittedName>
</protein>
<evidence type="ECO:0000313" key="4">
    <source>
        <dbReference type="Proteomes" id="UP000473089"/>
    </source>
</evidence>
<dbReference type="EMBL" id="SGJP01000021">
    <property type="protein sequence ID" value="NFA60913.1"/>
    <property type="molecule type" value="Genomic_DNA"/>
</dbReference>
<feature type="domain" description="Glycosyltransferase subfamily 4-like N-terminal" evidence="2">
    <location>
        <begin position="21"/>
        <end position="200"/>
    </location>
</feature>
<dbReference type="PANTHER" id="PTHR45947:SF3">
    <property type="entry name" value="SULFOQUINOVOSYL TRANSFERASE SQD2"/>
    <property type="match status" value="1"/>
</dbReference>
<dbReference type="AlphaFoldDB" id="A0A6M0T0M4"/>
<keyword evidence="3" id="KW-0808">Transferase</keyword>
<accession>A0A6M0T0M4</accession>
<proteinExistence type="predicted"/>
<dbReference type="SUPFAM" id="SSF53756">
    <property type="entry name" value="UDP-Glycosyltransferase/glycogen phosphorylase"/>
    <property type="match status" value="1"/>
</dbReference>